<dbReference type="GO" id="GO:0046872">
    <property type="term" value="F:metal ion binding"/>
    <property type="evidence" value="ECO:0007669"/>
    <property type="project" value="UniProtKB-KW"/>
</dbReference>
<proteinExistence type="predicted"/>
<evidence type="ECO:0000256" key="7">
    <source>
        <dbReference type="ARBA" id="ARBA00045681"/>
    </source>
</evidence>
<keyword evidence="10" id="KW-1185">Reference proteome</keyword>
<dbReference type="InterPro" id="IPR052571">
    <property type="entry name" value="Mt_RNA_Methyltransferase"/>
</dbReference>
<comment type="function">
    <text evidence="7">Mitochondrial ribosome (mitoribosome) assembly factor. Binds at the interface of the head and body domains of the mitochondrial small ribosomal subunit (mt-SSU), occluding the mRNA channel and preventing compaction of the head domain towards the body. Probable inactive methyltransferase: retains the characteristic folding and ability to bind S-adenosyl-L-methionine, but it probably lost its methyltransferase activity.</text>
</comment>
<dbReference type="GO" id="GO:0005763">
    <property type="term" value="C:mitochondrial small ribosomal subunit"/>
    <property type="evidence" value="ECO:0007669"/>
    <property type="project" value="TreeGrafter"/>
</dbReference>
<sequence length="606" mass="67355">MQMDPSLEALLRDVDVSLKNFKGHNKPPRALEVIPESSSAPEVLADEWTSMELLPEEDTHDDLEQGHRKSPAAKFGSNQIGSVALPLELQHSINLLISSLNKSELRSDALRLFQNAESQDGELTHWDSSYDTKYKSRKQAAAHGARDGSAFATVALPAHYAAIMAVLHHIKTRVDPAWTPKNVIDWGSATGSGLWASLHAFQQSTGPADVTSPTANNSTIKSYIGIDKREGLINIGKTLVNNTPTNNLRVQWQKSFKEENIFISDETDKSIALSAFMLTSLPTALQQKAMVEEMWKSGAQTIVLIDHNSKQGFEAIARAREHILGLGQAELEDLDTQDRHIRGAHVLAPCPHDRPCPLLHSGGAPLVCGFSQRIQRPSFVRLTKHSGVGHEDIGYSYVVIRRGPRPLPVNSMVGRVGTIGKRASDKARLANAPLKELHVYSEGDAAQLLVPEQQETNISVTEKVLTPTEVEEQLRQEAYHWPRLVFPPLKKSGHIILDSCTAEGKIMRLTIPKSQGKQPFYDARKSSWGDLFPHAPKNKPLERYQPKDQGKSASGTGGDIGKRRDPYKNRERQDYATVAKNMRAERKLSKKQYARYNDDKAWETEL</sequence>
<dbReference type="GO" id="GO:0006412">
    <property type="term" value="P:translation"/>
    <property type="evidence" value="ECO:0007669"/>
    <property type="project" value="InterPro"/>
</dbReference>
<feature type="region of interest" description="Disordered" evidence="8">
    <location>
        <begin position="517"/>
        <end position="606"/>
    </location>
</feature>
<dbReference type="InterPro" id="IPR015324">
    <property type="entry name" value="Ribosomal_Rsm22-like"/>
</dbReference>
<comment type="caution">
    <text evidence="9">The sequence shown here is derived from an EMBL/GenBank/DDBJ whole genome shotgun (WGS) entry which is preliminary data.</text>
</comment>
<evidence type="ECO:0000256" key="2">
    <source>
        <dbReference type="ARBA" id="ARBA00022723"/>
    </source>
</evidence>
<evidence type="ECO:0000256" key="6">
    <source>
        <dbReference type="ARBA" id="ARBA00023128"/>
    </source>
</evidence>
<evidence type="ECO:0000313" key="10">
    <source>
        <dbReference type="Proteomes" id="UP000284842"/>
    </source>
</evidence>
<dbReference type="AlphaFoldDB" id="A0A409W1U1"/>
<keyword evidence="2" id="KW-0479">Metal-binding</keyword>
<feature type="compositionally biased region" description="Basic and acidic residues" evidence="8">
    <location>
        <begin position="560"/>
        <end position="574"/>
    </location>
</feature>
<evidence type="ECO:0000256" key="4">
    <source>
        <dbReference type="ARBA" id="ARBA00023004"/>
    </source>
</evidence>
<keyword evidence="6" id="KW-0496">Mitochondrion</keyword>
<dbReference type="Proteomes" id="UP000284842">
    <property type="component" value="Unassembled WGS sequence"/>
</dbReference>
<comment type="subcellular location">
    <subcellularLocation>
        <location evidence="1">Mitochondrion</location>
    </subcellularLocation>
</comment>
<dbReference type="EMBL" id="NHTK01005868">
    <property type="protein sequence ID" value="PPQ72470.1"/>
    <property type="molecule type" value="Genomic_DNA"/>
</dbReference>
<evidence type="ECO:0000256" key="5">
    <source>
        <dbReference type="ARBA" id="ARBA00023014"/>
    </source>
</evidence>
<dbReference type="InParanoid" id="A0A409W1U1"/>
<dbReference type="GO" id="GO:0003735">
    <property type="term" value="F:structural constituent of ribosome"/>
    <property type="evidence" value="ECO:0007669"/>
    <property type="project" value="TreeGrafter"/>
</dbReference>
<dbReference type="PANTHER" id="PTHR13184:SF5">
    <property type="entry name" value="METHYLTRANSFERASE-LIKE PROTEIN 17, MITOCHONDRIAL"/>
    <property type="match status" value="1"/>
</dbReference>
<accession>A0A409W1U1</accession>
<dbReference type="Pfam" id="PF09243">
    <property type="entry name" value="Rsm22"/>
    <property type="match status" value="2"/>
</dbReference>
<name>A0A409W1U1_9AGAR</name>
<keyword evidence="5" id="KW-0411">Iron-sulfur</keyword>
<keyword evidence="3" id="KW-0809">Transit peptide</keyword>
<evidence type="ECO:0008006" key="11">
    <source>
        <dbReference type="Google" id="ProtNLM"/>
    </source>
</evidence>
<keyword evidence="4" id="KW-0408">Iron</keyword>
<dbReference type="STRING" id="181874.A0A409W1U1"/>
<evidence type="ECO:0000256" key="1">
    <source>
        <dbReference type="ARBA" id="ARBA00004173"/>
    </source>
</evidence>
<feature type="compositionally biased region" description="Basic and acidic residues" evidence="8">
    <location>
        <begin position="596"/>
        <end position="606"/>
    </location>
</feature>
<reference evidence="9 10" key="1">
    <citation type="journal article" date="2018" name="Evol. Lett.">
        <title>Horizontal gene cluster transfer increased hallucinogenic mushroom diversity.</title>
        <authorList>
            <person name="Reynolds H.T."/>
            <person name="Vijayakumar V."/>
            <person name="Gluck-Thaler E."/>
            <person name="Korotkin H.B."/>
            <person name="Matheny P.B."/>
            <person name="Slot J.C."/>
        </authorList>
    </citation>
    <scope>NUCLEOTIDE SEQUENCE [LARGE SCALE GENOMIC DNA]</scope>
    <source>
        <strain evidence="9 10">2629</strain>
    </source>
</reference>
<gene>
    <name evidence="9" type="ORF">CVT24_003094</name>
</gene>
<evidence type="ECO:0000256" key="3">
    <source>
        <dbReference type="ARBA" id="ARBA00022946"/>
    </source>
</evidence>
<protein>
    <recommendedName>
        <fullName evidence="11">Rsm22-domain-containing protein</fullName>
    </recommendedName>
</protein>
<dbReference type="PANTHER" id="PTHR13184">
    <property type="entry name" value="37S RIBOSOMAL PROTEIN S22"/>
    <property type="match status" value="1"/>
</dbReference>
<evidence type="ECO:0000256" key="8">
    <source>
        <dbReference type="SAM" id="MobiDB-lite"/>
    </source>
</evidence>
<evidence type="ECO:0000313" key="9">
    <source>
        <dbReference type="EMBL" id="PPQ72470.1"/>
    </source>
</evidence>
<dbReference type="OrthoDB" id="421327at2759"/>
<feature type="compositionally biased region" description="Basic and acidic residues" evidence="8">
    <location>
        <begin position="539"/>
        <end position="550"/>
    </location>
</feature>
<dbReference type="GO" id="GO:0008168">
    <property type="term" value="F:methyltransferase activity"/>
    <property type="evidence" value="ECO:0007669"/>
    <property type="project" value="InterPro"/>
</dbReference>
<dbReference type="GO" id="GO:0051536">
    <property type="term" value="F:iron-sulfur cluster binding"/>
    <property type="evidence" value="ECO:0007669"/>
    <property type="project" value="UniProtKB-KW"/>
</dbReference>
<organism evidence="9 10">
    <name type="scientific">Panaeolus cyanescens</name>
    <dbReference type="NCBI Taxonomy" id="181874"/>
    <lineage>
        <taxon>Eukaryota</taxon>
        <taxon>Fungi</taxon>
        <taxon>Dikarya</taxon>
        <taxon>Basidiomycota</taxon>
        <taxon>Agaricomycotina</taxon>
        <taxon>Agaricomycetes</taxon>
        <taxon>Agaricomycetidae</taxon>
        <taxon>Agaricales</taxon>
        <taxon>Agaricineae</taxon>
        <taxon>Galeropsidaceae</taxon>
        <taxon>Panaeolus</taxon>
    </lineage>
</organism>